<feature type="coiled-coil region" evidence="1">
    <location>
        <begin position="31"/>
        <end position="58"/>
    </location>
</feature>
<organism evidence="3 4">
    <name type="scientific">Holdemania filiformis</name>
    <dbReference type="NCBI Taxonomy" id="61171"/>
    <lineage>
        <taxon>Bacteria</taxon>
        <taxon>Bacillati</taxon>
        <taxon>Bacillota</taxon>
        <taxon>Erysipelotrichia</taxon>
        <taxon>Erysipelotrichales</taxon>
        <taxon>Erysipelotrichaceae</taxon>
        <taxon>Holdemania</taxon>
    </lineage>
</organism>
<evidence type="ECO:0000313" key="4">
    <source>
        <dbReference type="Proteomes" id="UP000284178"/>
    </source>
</evidence>
<keyword evidence="1" id="KW-0175">Coiled coil</keyword>
<dbReference type="EMBL" id="QRUP01000004">
    <property type="protein sequence ID" value="RGR75536.1"/>
    <property type="molecule type" value="Genomic_DNA"/>
</dbReference>
<keyword evidence="2" id="KW-1133">Transmembrane helix</keyword>
<evidence type="ECO:0000256" key="2">
    <source>
        <dbReference type="SAM" id="Phobius"/>
    </source>
</evidence>
<gene>
    <name evidence="3" type="ORF">DWY25_04680</name>
</gene>
<dbReference type="AlphaFoldDB" id="A0A412G4B5"/>
<reference evidence="3 4" key="1">
    <citation type="submission" date="2018-08" db="EMBL/GenBank/DDBJ databases">
        <title>A genome reference for cultivated species of the human gut microbiota.</title>
        <authorList>
            <person name="Zou Y."/>
            <person name="Xue W."/>
            <person name="Luo G."/>
        </authorList>
    </citation>
    <scope>NUCLEOTIDE SEQUENCE [LARGE SCALE GENOMIC DNA]</scope>
    <source>
        <strain evidence="3 4">AF24-29</strain>
    </source>
</reference>
<dbReference type="Proteomes" id="UP000284178">
    <property type="component" value="Unassembled WGS sequence"/>
</dbReference>
<sequence length="88" mass="9991">MTEWGVVGVIIAVVGLFFTVGKPVINLNTSITKLTVTVDRLQKDYDDLKKRAHEEVSDLAVKNSDSHRRIHDKLDDHEQRITDLEHGL</sequence>
<feature type="transmembrane region" description="Helical" evidence="2">
    <location>
        <begin position="6"/>
        <end position="25"/>
    </location>
</feature>
<keyword evidence="2" id="KW-0472">Membrane</keyword>
<accession>A0A412G4B5</accession>
<protein>
    <submittedName>
        <fullName evidence="3">Uncharacterized protein</fullName>
    </submittedName>
</protein>
<dbReference type="RefSeq" id="WP_117894270.1">
    <property type="nucleotide sequence ID" value="NZ_CABJCV010000004.1"/>
</dbReference>
<evidence type="ECO:0000256" key="1">
    <source>
        <dbReference type="SAM" id="Coils"/>
    </source>
</evidence>
<keyword evidence="4" id="KW-1185">Reference proteome</keyword>
<name>A0A412G4B5_9FIRM</name>
<evidence type="ECO:0000313" key="3">
    <source>
        <dbReference type="EMBL" id="RGR75536.1"/>
    </source>
</evidence>
<dbReference type="GeneID" id="83014699"/>
<keyword evidence="2" id="KW-0812">Transmembrane</keyword>
<comment type="caution">
    <text evidence="3">The sequence shown here is derived from an EMBL/GenBank/DDBJ whole genome shotgun (WGS) entry which is preliminary data.</text>
</comment>
<proteinExistence type="predicted"/>